<comment type="function">
    <text evidence="5">ATP-dependent carboxylate-amine ligase which exhibits weak glutamate--cysteine ligase activity.</text>
</comment>
<evidence type="ECO:0000256" key="5">
    <source>
        <dbReference type="HAMAP-Rule" id="MF_01609"/>
    </source>
</evidence>
<keyword evidence="7" id="KW-1185">Reference proteome</keyword>
<name>A0ABP7KDT3_9ACTN</name>
<dbReference type="SUPFAM" id="SSF55931">
    <property type="entry name" value="Glutamine synthetase/guanido kinase"/>
    <property type="match status" value="1"/>
</dbReference>
<evidence type="ECO:0000256" key="4">
    <source>
        <dbReference type="ARBA" id="ARBA00048819"/>
    </source>
</evidence>
<dbReference type="Pfam" id="PF04107">
    <property type="entry name" value="GCS2"/>
    <property type="match status" value="1"/>
</dbReference>
<keyword evidence="1 5" id="KW-0436">Ligase</keyword>
<dbReference type="InterPro" id="IPR006336">
    <property type="entry name" value="GCS2"/>
</dbReference>
<evidence type="ECO:0000313" key="6">
    <source>
        <dbReference type="EMBL" id="GAA3874301.1"/>
    </source>
</evidence>
<dbReference type="NCBIfam" id="NF010041">
    <property type="entry name" value="PRK13517.1-1"/>
    <property type="match status" value="1"/>
</dbReference>
<keyword evidence="2 5" id="KW-0547">Nucleotide-binding</keyword>
<evidence type="ECO:0000256" key="3">
    <source>
        <dbReference type="ARBA" id="ARBA00022840"/>
    </source>
</evidence>
<protein>
    <recommendedName>
        <fullName evidence="5">Putative glutamate--cysteine ligase 2</fullName>
        <ecNumber evidence="5">6.3.2.2</ecNumber>
    </recommendedName>
    <alternativeName>
        <fullName evidence="5">Gamma-glutamylcysteine synthetase 2</fullName>
        <shortName evidence="5">GCS 2</shortName>
        <shortName evidence="5">Gamma-GCS 2</shortName>
    </alternativeName>
</protein>
<comment type="similarity">
    <text evidence="5">Belongs to the glutamate--cysteine ligase type 2 family. YbdK subfamily.</text>
</comment>
<dbReference type="EMBL" id="BAAAZA010000012">
    <property type="protein sequence ID" value="GAA3874301.1"/>
    <property type="molecule type" value="Genomic_DNA"/>
</dbReference>
<gene>
    <name evidence="6" type="ORF">GCM10022207_44970</name>
</gene>
<dbReference type="InterPro" id="IPR014746">
    <property type="entry name" value="Gln_synth/guanido_kin_cat_dom"/>
</dbReference>
<dbReference type="HAMAP" id="MF_01609">
    <property type="entry name" value="Glu_cys_ligase_2"/>
    <property type="match status" value="1"/>
</dbReference>
<dbReference type="RefSeq" id="WP_345550468.1">
    <property type="nucleotide sequence ID" value="NZ_BAAAZA010000012.1"/>
</dbReference>
<organism evidence="6 7">
    <name type="scientific">Streptomyces lannensis</name>
    <dbReference type="NCBI Taxonomy" id="766498"/>
    <lineage>
        <taxon>Bacteria</taxon>
        <taxon>Bacillati</taxon>
        <taxon>Actinomycetota</taxon>
        <taxon>Actinomycetes</taxon>
        <taxon>Kitasatosporales</taxon>
        <taxon>Streptomycetaceae</taxon>
        <taxon>Streptomyces</taxon>
    </lineage>
</organism>
<dbReference type="EC" id="6.3.2.2" evidence="5"/>
<proteinExistence type="inferred from homology"/>
<dbReference type="InterPro" id="IPR011793">
    <property type="entry name" value="YbdK"/>
</dbReference>
<dbReference type="PANTHER" id="PTHR36510:SF1">
    <property type="entry name" value="GLUTAMATE--CYSTEINE LIGASE 2-RELATED"/>
    <property type="match status" value="1"/>
</dbReference>
<reference evidence="7" key="1">
    <citation type="journal article" date="2019" name="Int. J. Syst. Evol. Microbiol.">
        <title>The Global Catalogue of Microorganisms (GCM) 10K type strain sequencing project: providing services to taxonomists for standard genome sequencing and annotation.</title>
        <authorList>
            <consortium name="The Broad Institute Genomics Platform"/>
            <consortium name="The Broad Institute Genome Sequencing Center for Infectious Disease"/>
            <person name="Wu L."/>
            <person name="Ma J."/>
        </authorList>
    </citation>
    <scope>NUCLEOTIDE SEQUENCE [LARGE SCALE GENOMIC DNA]</scope>
    <source>
        <strain evidence="7">JCM 16578</strain>
    </source>
</reference>
<sequence length="377" mass="39171">MGAAGSAVTLGVEEEYVLLDARSGLPAPTAGQVEAAAGLEPTLAGGEVDRELLQAQIEVATPVCGDLAEVAAHLVRLRQAVGRAARRSGCVAAATGAAPVAARTAVPVTPLPRYEDMHSEAALLVDEQLICGMHVHVAVPGRSPGAGALARLRPWLAVLVALGANSPFWQGKDSGFASWRTVVFGRWPASGVPPFAADATQYEQRVGELLATGVIPDRRQLYWQARLSDCYPTLEIRAPDVQIDVDSAVTLAGLVRGLVATGLDETRSGLVAPNPPAGILTAAGWHAARHGLSDVLVDPRSGKPAPAGQVAETLYDHVAPALRRFGDHDRVAEGLHRMLGAGTGADRQRAATRRGGLHALLDLVTEDAAGPATGLPR</sequence>
<dbReference type="PANTHER" id="PTHR36510">
    <property type="entry name" value="GLUTAMATE--CYSTEINE LIGASE 2-RELATED"/>
    <property type="match status" value="1"/>
</dbReference>
<dbReference type="NCBIfam" id="TIGR02050">
    <property type="entry name" value="gshA_cyan_rel"/>
    <property type="match status" value="1"/>
</dbReference>
<dbReference type="InterPro" id="IPR050141">
    <property type="entry name" value="GCL_type2/YbdK_subfam"/>
</dbReference>
<evidence type="ECO:0000313" key="7">
    <source>
        <dbReference type="Proteomes" id="UP001501563"/>
    </source>
</evidence>
<dbReference type="GO" id="GO:0016874">
    <property type="term" value="F:ligase activity"/>
    <property type="evidence" value="ECO:0007669"/>
    <property type="project" value="UniProtKB-KW"/>
</dbReference>
<comment type="catalytic activity">
    <reaction evidence="4 5">
        <text>L-cysteine + L-glutamate + ATP = gamma-L-glutamyl-L-cysteine + ADP + phosphate + H(+)</text>
        <dbReference type="Rhea" id="RHEA:13285"/>
        <dbReference type="ChEBI" id="CHEBI:15378"/>
        <dbReference type="ChEBI" id="CHEBI:29985"/>
        <dbReference type="ChEBI" id="CHEBI:30616"/>
        <dbReference type="ChEBI" id="CHEBI:35235"/>
        <dbReference type="ChEBI" id="CHEBI:43474"/>
        <dbReference type="ChEBI" id="CHEBI:58173"/>
        <dbReference type="ChEBI" id="CHEBI:456216"/>
        <dbReference type="EC" id="6.3.2.2"/>
    </reaction>
</comment>
<dbReference type="Gene3D" id="3.30.590.20">
    <property type="match status" value="1"/>
</dbReference>
<evidence type="ECO:0000256" key="1">
    <source>
        <dbReference type="ARBA" id="ARBA00022598"/>
    </source>
</evidence>
<accession>A0ABP7KDT3</accession>
<evidence type="ECO:0000256" key="2">
    <source>
        <dbReference type="ARBA" id="ARBA00022741"/>
    </source>
</evidence>
<comment type="caution">
    <text evidence="6">The sequence shown here is derived from an EMBL/GenBank/DDBJ whole genome shotgun (WGS) entry which is preliminary data.</text>
</comment>
<dbReference type="Proteomes" id="UP001501563">
    <property type="component" value="Unassembled WGS sequence"/>
</dbReference>
<keyword evidence="3 5" id="KW-0067">ATP-binding</keyword>